<evidence type="ECO:0000256" key="5">
    <source>
        <dbReference type="ARBA" id="ARBA00022598"/>
    </source>
</evidence>
<dbReference type="GO" id="GO:0005737">
    <property type="term" value="C:cytoplasm"/>
    <property type="evidence" value="ECO:0007669"/>
    <property type="project" value="UniProtKB-SubCell"/>
</dbReference>
<evidence type="ECO:0000256" key="13">
    <source>
        <dbReference type="ARBA" id="ARBA00047833"/>
    </source>
</evidence>
<evidence type="ECO:0000256" key="2">
    <source>
        <dbReference type="ARBA" id="ARBA00004752"/>
    </source>
</evidence>
<comment type="catalytic activity">
    <reaction evidence="13 14">
        <text>UDP-N-acetyl-alpha-D-muramate + L-alanine + ATP = UDP-N-acetyl-alpha-D-muramoyl-L-alanine + ADP + phosphate + H(+)</text>
        <dbReference type="Rhea" id="RHEA:23372"/>
        <dbReference type="ChEBI" id="CHEBI:15378"/>
        <dbReference type="ChEBI" id="CHEBI:30616"/>
        <dbReference type="ChEBI" id="CHEBI:43474"/>
        <dbReference type="ChEBI" id="CHEBI:57972"/>
        <dbReference type="ChEBI" id="CHEBI:70757"/>
        <dbReference type="ChEBI" id="CHEBI:83898"/>
        <dbReference type="ChEBI" id="CHEBI:456216"/>
        <dbReference type="EC" id="6.3.2.8"/>
    </reaction>
</comment>
<feature type="domain" description="Mur ligase C-terminal" evidence="16">
    <location>
        <begin position="318"/>
        <end position="447"/>
    </location>
</feature>
<dbReference type="Pfam" id="PF01225">
    <property type="entry name" value="Mur_ligase"/>
    <property type="match status" value="1"/>
</dbReference>
<name>A0A1T5MSL3_9FIRM</name>
<evidence type="ECO:0000259" key="16">
    <source>
        <dbReference type="Pfam" id="PF02875"/>
    </source>
</evidence>
<dbReference type="Gene3D" id="3.90.190.20">
    <property type="entry name" value="Mur ligase, C-terminal domain"/>
    <property type="match status" value="1"/>
</dbReference>
<gene>
    <name evidence="14" type="primary">murC</name>
    <name evidence="18" type="ORF">SAMN02194393_05287</name>
</gene>
<dbReference type="STRING" id="36842.SAMN02194393_05287"/>
<keyword evidence="5 14" id="KW-0436">Ligase</keyword>
<evidence type="ECO:0000256" key="7">
    <source>
        <dbReference type="ARBA" id="ARBA00022741"/>
    </source>
</evidence>
<proteinExistence type="inferred from homology"/>
<evidence type="ECO:0000259" key="15">
    <source>
        <dbReference type="Pfam" id="PF01225"/>
    </source>
</evidence>
<evidence type="ECO:0000256" key="12">
    <source>
        <dbReference type="ARBA" id="ARBA00023316"/>
    </source>
</evidence>
<evidence type="ECO:0000256" key="4">
    <source>
        <dbReference type="ARBA" id="ARBA00022490"/>
    </source>
</evidence>
<dbReference type="Gene3D" id="3.40.1190.10">
    <property type="entry name" value="Mur-like, catalytic domain"/>
    <property type="match status" value="1"/>
</dbReference>
<dbReference type="AlphaFoldDB" id="A0A1T5MSL3"/>
<dbReference type="UniPathway" id="UPA00219"/>
<dbReference type="SUPFAM" id="SSF53244">
    <property type="entry name" value="MurD-like peptide ligases, peptide-binding domain"/>
    <property type="match status" value="1"/>
</dbReference>
<dbReference type="HAMAP" id="MF_00046">
    <property type="entry name" value="MurC"/>
    <property type="match status" value="1"/>
</dbReference>
<organism evidence="18 19">
    <name type="scientific">Maledivibacter halophilus</name>
    <dbReference type="NCBI Taxonomy" id="36842"/>
    <lineage>
        <taxon>Bacteria</taxon>
        <taxon>Bacillati</taxon>
        <taxon>Bacillota</taxon>
        <taxon>Clostridia</taxon>
        <taxon>Peptostreptococcales</taxon>
        <taxon>Caminicellaceae</taxon>
        <taxon>Maledivibacter</taxon>
    </lineage>
</organism>
<dbReference type="InterPro" id="IPR036565">
    <property type="entry name" value="Mur-like_cat_sf"/>
</dbReference>
<keyword evidence="7 14" id="KW-0547">Nucleotide-binding</keyword>
<dbReference type="Proteomes" id="UP000190285">
    <property type="component" value="Unassembled WGS sequence"/>
</dbReference>
<reference evidence="18 19" key="1">
    <citation type="submission" date="2017-02" db="EMBL/GenBank/DDBJ databases">
        <authorList>
            <person name="Peterson S.W."/>
        </authorList>
    </citation>
    <scope>NUCLEOTIDE SEQUENCE [LARGE SCALE GENOMIC DNA]</scope>
    <source>
        <strain evidence="18 19">M1</strain>
    </source>
</reference>
<dbReference type="InterPro" id="IPR005758">
    <property type="entry name" value="UDP-N-AcMur_Ala_ligase_MurC"/>
</dbReference>
<dbReference type="RefSeq" id="WP_079495868.1">
    <property type="nucleotide sequence ID" value="NZ_FUZT01000024.1"/>
</dbReference>
<keyword evidence="12 14" id="KW-0961">Cell wall biogenesis/degradation</keyword>
<evidence type="ECO:0000256" key="6">
    <source>
        <dbReference type="ARBA" id="ARBA00022618"/>
    </source>
</evidence>
<evidence type="ECO:0000313" key="18">
    <source>
        <dbReference type="EMBL" id="SKC91220.1"/>
    </source>
</evidence>
<keyword evidence="6 14" id="KW-0132">Cell division</keyword>
<dbReference type="PANTHER" id="PTHR43445:SF3">
    <property type="entry name" value="UDP-N-ACETYLMURAMATE--L-ALANINE LIGASE"/>
    <property type="match status" value="1"/>
</dbReference>
<sequence length="461" mass="51758">MLDFLNKKKVNNIHLIGVGGIGMSALAEIILNKGFNVSGSDIKSSNITKKLENKGVKIYIGHHEDNIVDSDIIVYTSAVKFDNPEIIKAKKLNIPIIDRAEMLGRLMQDYKTSIAIAGAHGKTTTTSMISLILEHAKFDPTILVGGELDEIGGNVKVGNNDLLITEACEYKENFLKFNPNIGVVLNVDEDHLDYFKDLEHILITFSKFVKLIPKKGHIILNNDDYNVKRLMTHANCNVITYGINLESNFQATNITFNEAGYPSFNVNYNGTLLERFTLSVPGKHNIYNALASIATAYILEVPIEKIKEKLNQFKGTHRRFDILGEWNGIRVIDDYAHHPTEIKATLNATKRLPHNKIWCVFQPHTYTRTKALLLDFVKSFKEADKILITDIYAAREKDTGEIHSKSLVELIQKEGDDAVYIESFESAVEYLKKHANPKDIILTMGAGNINEVGKMLVNKSE</sequence>
<dbReference type="SUPFAM" id="SSF51984">
    <property type="entry name" value="MurCD N-terminal domain"/>
    <property type="match status" value="1"/>
</dbReference>
<keyword evidence="4 14" id="KW-0963">Cytoplasm</keyword>
<evidence type="ECO:0000256" key="1">
    <source>
        <dbReference type="ARBA" id="ARBA00004496"/>
    </source>
</evidence>
<dbReference type="PANTHER" id="PTHR43445">
    <property type="entry name" value="UDP-N-ACETYLMURAMATE--L-ALANINE LIGASE-RELATED"/>
    <property type="match status" value="1"/>
</dbReference>
<dbReference type="GO" id="GO:0009252">
    <property type="term" value="P:peptidoglycan biosynthetic process"/>
    <property type="evidence" value="ECO:0007669"/>
    <property type="project" value="UniProtKB-UniRule"/>
</dbReference>
<dbReference type="EC" id="6.3.2.8" evidence="3 14"/>
<dbReference type="InterPro" id="IPR004101">
    <property type="entry name" value="Mur_ligase_C"/>
</dbReference>
<evidence type="ECO:0000256" key="9">
    <source>
        <dbReference type="ARBA" id="ARBA00022960"/>
    </source>
</evidence>
<comment type="function">
    <text evidence="14">Cell wall formation.</text>
</comment>
<keyword evidence="9 14" id="KW-0133">Cell shape</keyword>
<dbReference type="InterPro" id="IPR036615">
    <property type="entry name" value="Mur_ligase_C_dom_sf"/>
</dbReference>
<evidence type="ECO:0000259" key="17">
    <source>
        <dbReference type="Pfam" id="PF08245"/>
    </source>
</evidence>
<evidence type="ECO:0000256" key="14">
    <source>
        <dbReference type="HAMAP-Rule" id="MF_00046"/>
    </source>
</evidence>
<evidence type="ECO:0000313" key="19">
    <source>
        <dbReference type="Proteomes" id="UP000190285"/>
    </source>
</evidence>
<evidence type="ECO:0000256" key="11">
    <source>
        <dbReference type="ARBA" id="ARBA00023306"/>
    </source>
</evidence>
<dbReference type="GO" id="GO:0005524">
    <property type="term" value="F:ATP binding"/>
    <property type="evidence" value="ECO:0007669"/>
    <property type="project" value="UniProtKB-UniRule"/>
</dbReference>
<feature type="domain" description="Mur ligase central" evidence="17">
    <location>
        <begin position="116"/>
        <end position="296"/>
    </location>
</feature>
<evidence type="ECO:0000256" key="8">
    <source>
        <dbReference type="ARBA" id="ARBA00022840"/>
    </source>
</evidence>
<evidence type="ECO:0000256" key="3">
    <source>
        <dbReference type="ARBA" id="ARBA00012211"/>
    </source>
</evidence>
<keyword evidence="19" id="KW-1185">Reference proteome</keyword>
<comment type="pathway">
    <text evidence="2 14">Cell wall biogenesis; peptidoglycan biosynthesis.</text>
</comment>
<keyword evidence="8 14" id="KW-0067">ATP-binding</keyword>
<keyword evidence="10 14" id="KW-0573">Peptidoglycan synthesis</keyword>
<dbReference type="InterPro" id="IPR050061">
    <property type="entry name" value="MurCDEF_pg_biosynth"/>
</dbReference>
<dbReference type="SUPFAM" id="SSF53623">
    <property type="entry name" value="MurD-like peptide ligases, catalytic domain"/>
    <property type="match status" value="1"/>
</dbReference>
<dbReference type="EMBL" id="FUZT01000024">
    <property type="protein sequence ID" value="SKC91220.1"/>
    <property type="molecule type" value="Genomic_DNA"/>
</dbReference>
<protein>
    <recommendedName>
        <fullName evidence="3 14">UDP-N-acetylmuramate--L-alanine ligase</fullName>
        <ecNumber evidence="3 14">6.3.2.8</ecNumber>
    </recommendedName>
    <alternativeName>
        <fullName evidence="14">UDP-N-acetylmuramoyl-L-alanine synthetase</fullName>
    </alternativeName>
</protein>
<feature type="domain" description="Mur ligase N-terminal catalytic" evidence="15">
    <location>
        <begin position="12"/>
        <end position="110"/>
    </location>
</feature>
<feature type="binding site" evidence="14">
    <location>
        <begin position="118"/>
        <end position="124"/>
    </location>
    <ligand>
        <name>ATP</name>
        <dbReference type="ChEBI" id="CHEBI:30616"/>
    </ligand>
</feature>
<keyword evidence="11 14" id="KW-0131">Cell cycle</keyword>
<dbReference type="Pfam" id="PF02875">
    <property type="entry name" value="Mur_ligase_C"/>
    <property type="match status" value="1"/>
</dbReference>
<comment type="similarity">
    <text evidence="14">Belongs to the MurCDEF family.</text>
</comment>
<dbReference type="NCBIfam" id="TIGR01082">
    <property type="entry name" value="murC"/>
    <property type="match status" value="1"/>
</dbReference>
<comment type="subcellular location">
    <subcellularLocation>
        <location evidence="1 14">Cytoplasm</location>
    </subcellularLocation>
</comment>
<dbReference type="GO" id="GO:0008763">
    <property type="term" value="F:UDP-N-acetylmuramate-L-alanine ligase activity"/>
    <property type="evidence" value="ECO:0007669"/>
    <property type="project" value="UniProtKB-UniRule"/>
</dbReference>
<dbReference type="OrthoDB" id="9804126at2"/>
<dbReference type="Pfam" id="PF08245">
    <property type="entry name" value="Mur_ligase_M"/>
    <property type="match status" value="1"/>
</dbReference>
<evidence type="ECO:0000256" key="10">
    <source>
        <dbReference type="ARBA" id="ARBA00022984"/>
    </source>
</evidence>
<dbReference type="GO" id="GO:0008360">
    <property type="term" value="P:regulation of cell shape"/>
    <property type="evidence" value="ECO:0007669"/>
    <property type="project" value="UniProtKB-KW"/>
</dbReference>
<dbReference type="InterPro" id="IPR013221">
    <property type="entry name" value="Mur_ligase_cen"/>
</dbReference>
<dbReference type="GO" id="GO:0071555">
    <property type="term" value="P:cell wall organization"/>
    <property type="evidence" value="ECO:0007669"/>
    <property type="project" value="UniProtKB-KW"/>
</dbReference>
<dbReference type="GO" id="GO:0051301">
    <property type="term" value="P:cell division"/>
    <property type="evidence" value="ECO:0007669"/>
    <property type="project" value="UniProtKB-KW"/>
</dbReference>
<dbReference type="InterPro" id="IPR000713">
    <property type="entry name" value="Mur_ligase_N"/>
</dbReference>
<dbReference type="Gene3D" id="3.40.50.720">
    <property type="entry name" value="NAD(P)-binding Rossmann-like Domain"/>
    <property type="match status" value="1"/>
</dbReference>
<accession>A0A1T5MSL3</accession>